<keyword evidence="8" id="KW-0472">Membrane</keyword>
<dbReference type="AlphaFoldDB" id="A0A4Y5Z1B5"/>
<evidence type="ECO:0000256" key="10">
    <source>
        <dbReference type="ARBA" id="ARBA00030775"/>
    </source>
</evidence>
<comment type="similarity">
    <text evidence="9">Belongs to the GSP H family.</text>
</comment>
<reference evidence="12 13" key="1">
    <citation type="submission" date="2019-06" db="EMBL/GenBank/DDBJ databases">
        <title>A complete genome sequence for Luteibacter pinisoli MAH-14.</title>
        <authorList>
            <person name="Baltrus D.A."/>
        </authorList>
    </citation>
    <scope>NUCLEOTIDE SEQUENCE [LARGE SCALE GENOMIC DNA]</scope>
    <source>
        <strain evidence="12 13">MAH-14</strain>
    </source>
</reference>
<dbReference type="InterPro" id="IPR045584">
    <property type="entry name" value="Pilin-like"/>
</dbReference>
<dbReference type="InterPro" id="IPR012902">
    <property type="entry name" value="N_methyl_site"/>
</dbReference>
<dbReference type="GO" id="GO:0015627">
    <property type="term" value="C:type II protein secretion system complex"/>
    <property type="evidence" value="ECO:0007669"/>
    <property type="project" value="InterPro"/>
</dbReference>
<dbReference type="InterPro" id="IPR022346">
    <property type="entry name" value="T2SS_GspH"/>
</dbReference>
<keyword evidence="5" id="KW-0997">Cell inner membrane</keyword>
<evidence type="ECO:0000256" key="2">
    <source>
        <dbReference type="ARBA" id="ARBA00021549"/>
    </source>
</evidence>
<evidence type="ECO:0000256" key="7">
    <source>
        <dbReference type="ARBA" id="ARBA00022989"/>
    </source>
</evidence>
<dbReference type="OrthoDB" id="2313614at2"/>
<dbReference type="Proteomes" id="UP000316093">
    <property type="component" value="Chromosome"/>
</dbReference>
<dbReference type="SUPFAM" id="SSF54523">
    <property type="entry name" value="Pili subunits"/>
    <property type="match status" value="1"/>
</dbReference>
<evidence type="ECO:0000256" key="9">
    <source>
        <dbReference type="ARBA" id="ARBA00025772"/>
    </source>
</evidence>
<feature type="domain" description="General secretion pathway GspH" evidence="11">
    <location>
        <begin position="43"/>
        <end position="150"/>
    </location>
</feature>
<keyword evidence="3" id="KW-1003">Cell membrane</keyword>
<keyword evidence="4" id="KW-0488">Methylation</keyword>
<dbReference type="GO" id="GO:0015628">
    <property type="term" value="P:protein secretion by the type II secretion system"/>
    <property type="evidence" value="ECO:0007669"/>
    <property type="project" value="InterPro"/>
</dbReference>
<evidence type="ECO:0000256" key="3">
    <source>
        <dbReference type="ARBA" id="ARBA00022475"/>
    </source>
</evidence>
<dbReference type="NCBIfam" id="TIGR02532">
    <property type="entry name" value="IV_pilin_GFxxxE"/>
    <property type="match status" value="1"/>
</dbReference>
<dbReference type="GO" id="GO:0005886">
    <property type="term" value="C:plasma membrane"/>
    <property type="evidence" value="ECO:0007669"/>
    <property type="project" value="UniProtKB-SubCell"/>
</dbReference>
<keyword evidence="6" id="KW-0812">Transmembrane</keyword>
<comment type="subcellular location">
    <subcellularLocation>
        <location evidence="1">Cell inner membrane</location>
        <topology evidence="1">Single-pass membrane protein</topology>
    </subcellularLocation>
</comment>
<name>A0A4Y5Z1B5_9GAMM</name>
<dbReference type="Pfam" id="PF07963">
    <property type="entry name" value="N_methyl"/>
    <property type="match status" value="1"/>
</dbReference>
<evidence type="ECO:0000259" key="11">
    <source>
        <dbReference type="Pfam" id="PF12019"/>
    </source>
</evidence>
<organism evidence="12 13">
    <name type="scientific">Luteibacter pinisoli</name>
    <dbReference type="NCBI Taxonomy" id="2589080"/>
    <lineage>
        <taxon>Bacteria</taxon>
        <taxon>Pseudomonadati</taxon>
        <taxon>Pseudomonadota</taxon>
        <taxon>Gammaproteobacteria</taxon>
        <taxon>Lysobacterales</taxon>
        <taxon>Rhodanobacteraceae</taxon>
        <taxon>Luteibacter</taxon>
    </lineage>
</organism>
<keyword evidence="7" id="KW-1133">Transmembrane helix</keyword>
<dbReference type="RefSeq" id="WP_139980766.1">
    <property type="nucleotide sequence ID" value="NZ_CP041046.1"/>
</dbReference>
<evidence type="ECO:0000313" key="12">
    <source>
        <dbReference type="EMBL" id="QDE38847.1"/>
    </source>
</evidence>
<proteinExistence type="inferred from homology"/>
<dbReference type="Pfam" id="PF12019">
    <property type="entry name" value="GspH"/>
    <property type="match status" value="1"/>
</dbReference>
<sequence>MPRRQRAFTLIELTIVALIVAAGAVIAVPAVGHAIAAAQARTASRTLAHDLAMARRAAIDRDGPVVACASRDGLRCTPGAAWHHGWIIQHGRVVLSAHDALPRRVASDASDGRPQIRFGPGGTALGTNTTITFCARNRPGTGHSAVVSGVGRIHGGPAQSAHGASCAASREIRR</sequence>
<evidence type="ECO:0000256" key="6">
    <source>
        <dbReference type="ARBA" id="ARBA00022692"/>
    </source>
</evidence>
<evidence type="ECO:0000256" key="1">
    <source>
        <dbReference type="ARBA" id="ARBA00004377"/>
    </source>
</evidence>
<evidence type="ECO:0000256" key="8">
    <source>
        <dbReference type="ARBA" id="ARBA00023136"/>
    </source>
</evidence>
<evidence type="ECO:0000256" key="5">
    <source>
        <dbReference type="ARBA" id="ARBA00022519"/>
    </source>
</evidence>
<dbReference type="EMBL" id="CP041046">
    <property type="protein sequence ID" value="QDE38847.1"/>
    <property type="molecule type" value="Genomic_DNA"/>
</dbReference>
<accession>A0A4Y5Z1B5</accession>
<keyword evidence="13" id="KW-1185">Reference proteome</keyword>
<dbReference type="Gene3D" id="3.55.40.10">
    <property type="entry name" value="minor pseudopilin epsh domain"/>
    <property type="match status" value="1"/>
</dbReference>
<protein>
    <recommendedName>
        <fullName evidence="2">Type II secretion system protein H</fullName>
    </recommendedName>
    <alternativeName>
        <fullName evidence="10">General secretion pathway protein H</fullName>
    </alternativeName>
</protein>
<dbReference type="KEGG" id="lpy:FIV34_06340"/>
<evidence type="ECO:0000256" key="4">
    <source>
        <dbReference type="ARBA" id="ARBA00022481"/>
    </source>
</evidence>
<gene>
    <name evidence="12" type="ORF">FIV34_06340</name>
</gene>
<evidence type="ECO:0000313" key="13">
    <source>
        <dbReference type="Proteomes" id="UP000316093"/>
    </source>
</evidence>